<organism evidence="7 8">
    <name type="scientific">Halioxenophilus aromaticivorans</name>
    <dbReference type="NCBI Taxonomy" id="1306992"/>
    <lineage>
        <taxon>Bacteria</taxon>
        <taxon>Pseudomonadati</taxon>
        <taxon>Pseudomonadota</taxon>
        <taxon>Gammaproteobacteria</taxon>
        <taxon>Alteromonadales</taxon>
        <taxon>Alteromonadaceae</taxon>
        <taxon>Halioxenophilus</taxon>
    </lineage>
</organism>
<sequence length="266" mass="28099">MTNTNDPVTVTQQGGIAQVQLNRPDKKNALDIATFEALIQAQIDLSNNPNIRAVVLHGAGDAFCAGLDISVLTESDAIANLTERTHGMCNLFQQAAMGWHQLPVPVIAAVHGHCLGGGLQIALGADVRIAAPDAQFSVMEIHWGLVPDMGLTALAPGLIARDHLCELVLTGDKINGLTAAEMGLITRVAGDPLKESLALAGKIAQKSPHAVVAAKRLLSPGTHSVAQKLQSESDAMQALMAGENQREAVNARLQKRAPKFKDRTVE</sequence>
<dbReference type="GO" id="GO:0016853">
    <property type="term" value="F:isomerase activity"/>
    <property type="evidence" value="ECO:0007669"/>
    <property type="project" value="UniProtKB-KW"/>
</dbReference>
<dbReference type="InterPro" id="IPR001753">
    <property type="entry name" value="Enoyl-CoA_hydra/iso"/>
</dbReference>
<keyword evidence="4" id="KW-0443">Lipid metabolism</keyword>
<dbReference type="CDD" id="cd06558">
    <property type="entry name" value="crotonase-like"/>
    <property type="match status" value="1"/>
</dbReference>
<comment type="similarity">
    <text evidence="2 6">Belongs to the enoyl-CoA hydratase/isomerase family.</text>
</comment>
<dbReference type="Gene3D" id="1.10.12.10">
    <property type="entry name" value="Lyase 2-enoyl-coa Hydratase, Chain A, domain 2"/>
    <property type="match status" value="1"/>
</dbReference>
<evidence type="ECO:0000256" key="6">
    <source>
        <dbReference type="RuleBase" id="RU003707"/>
    </source>
</evidence>
<evidence type="ECO:0000256" key="4">
    <source>
        <dbReference type="ARBA" id="ARBA00023098"/>
    </source>
</evidence>
<dbReference type="EMBL" id="BAABLX010000026">
    <property type="protein sequence ID" value="GAA4947206.1"/>
    <property type="molecule type" value="Genomic_DNA"/>
</dbReference>
<comment type="pathway">
    <text evidence="1">Lipid metabolism; fatty acid beta-oxidation.</text>
</comment>
<keyword evidence="5" id="KW-0413">Isomerase</keyword>
<dbReference type="AlphaFoldDB" id="A0AAV3U4P5"/>
<keyword evidence="8" id="KW-1185">Reference proteome</keyword>
<evidence type="ECO:0000256" key="5">
    <source>
        <dbReference type="ARBA" id="ARBA00023235"/>
    </source>
</evidence>
<evidence type="ECO:0000313" key="8">
    <source>
        <dbReference type="Proteomes" id="UP001409585"/>
    </source>
</evidence>
<name>A0AAV3U4P5_9ALTE</name>
<dbReference type="PANTHER" id="PTHR43149">
    <property type="entry name" value="ENOYL-COA HYDRATASE"/>
    <property type="match status" value="1"/>
</dbReference>
<dbReference type="InterPro" id="IPR045002">
    <property type="entry name" value="Ech1-like"/>
</dbReference>
<comment type="caution">
    <text evidence="7">The sequence shown here is derived from an EMBL/GenBank/DDBJ whole genome shotgun (WGS) entry which is preliminary data.</text>
</comment>
<accession>A0AAV3U4P5</accession>
<proteinExistence type="inferred from homology"/>
<dbReference type="InterPro" id="IPR018376">
    <property type="entry name" value="Enoyl-CoA_hyd/isom_CS"/>
</dbReference>
<dbReference type="PROSITE" id="PS00166">
    <property type="entry name" value="ENOYL_COA_HYDRATASE"/>
    <property type="match status" value="1"/>
</dbReference>
<dbReference type="SUPFAM" id="SSF52096">
    <property type="entry name" value="ClpP/crotonase"/>
    <property type="match status" value="1"/>
</dbReference>
<keyword evidence="3" id="KW-0276">Fatty acid metabolism</keyword>
<dbReference type="InterPro" id="IPR029045">
    <property type="entry name" value="ClpP/crotonase-like_dom_sf"/>
</dbReference>
<evidence type="ECO:0000256" key="2">
    <source>
        <dbReference type="ARBA" id="ARBA00005254"/>
    </source>
</evidence>
<evidence type="ECO:0000256" key="1">
    <source>
        <dbReference type="ARBA" id="ARBA00005005"/>
    </source>
</evidence>
<dbReference type="PANTHER" id="PTHR43149:SF1">
    <property type="entry name" value="DELTA(3,5)-DELTA(2,4)-DIENOYL-COA ISOMERASE, MITOCHONDRIAL"/>
    <property type="match status" value="1"/>
</dbReference>
<dbReference type="RefSeq" id="WP_345423467.1">
    <property type="nucleotide sequence ID" value="NZ_AP031496.1"/>
</dbReference>
<protein>
    <submittedName>
        <fullName evidence="7">Crotonase/enoyl-CoA hydratase family protein</fullName>
    </submittedName>
</protein>
<dbReference type="NCBIfam" id="NF005699">
    <property type="entry name" value="PRK07509.1"/>
    <property type="match status" value="1"/>
</dbReference>
<dbReference type="Proteomes" id="UP001409585">
    <property type="component" value="Unassembled WGS sequence"/>
</dbReference>
<evidence type="ECO:0000256" key="3">
    <source>
        <dbReference type="ARBA" id="ARBA00022832"/>
    </source>
</evidence>
<dbReference type="GO" id="GO:0006631">
    <property type="term" value="P:fatty acid metabolic process"/>
    <property type="evidence" value="ECO:0007669"/>
    <property type="project" value="UniProtKB-KW"/>
</dbReference>
<reference evidence="8" key="1">
    <citation type="journal article" date="2019" name="Int. J. Syst. Evol. Microbiol.">
        <title>The Global Catalogue of Microorganisms (GCM) 10K type strain sequencing project: providing services to taxonomists for standard genome sequencing and annotation.</title>
        <authorList>
            <consortium name="The Broad Institute Genomics Platform"/>
            <consortium name="The Broad Institute Genome Sequencing Center for Infectious Disease"/>
            <person name="Wu L."/>
            <person name="Ma J."/>
        </authorList>
    </citation>
    <scope>NUCLEOTIDE SEQUENCE [LARGE SCALE GENOMIC DNA]</scope>
    <source>
        <strain evidence="8">JCM 19134</strain>
    </source>
</reference>
<dbReference type="Pfam" id="PF00378">
    <property type="entry name" value="ECH_1"/>
    <property type="match status" value="1"/>
</dbReference>
<gene>
    <name evidence="7" type="ORF">GCM10025791_28410</name>
</gene>
<dbReference type="Gene3D" id="3.90.226.10">
    <property type="entry name" value="2-enoyl-CoA Hydratase, Chain A, domain 1"/>
    <property type="match status" value="1"/>
</dbReference>
<evidence type="ECO:0000313" key="7">
    <source>
        <dbReference type="EMBL" id="GAA4947206.1"/>
    </source>
</evidence>
<dbReference type="InterPro" id="IPR014748">
    <property type="entry name" value="Enoyl-CoA_hydra_C"/>
</dbReference>